<comment type="caution">
    <text evidence="3">The sequence shown here is derived from an EMBL/GenBank/DDBJ whole genome shotgun (WGS) entry which is preliminary data.</text>
</comment>
<name>A0A820CG64_9BILA</name>
<dbReference type="AlphaFoldDB" id="A0A820CG64"/>
<keyword evidence="1" id="KW-0472">Membrane</keyword>
<feature type="transmembrane region" description="Helical" evidence="1">
    <location>
        <begin position="17"/>
        <end position="41"/>
    </location>
</feature>
<feature type="transmembrane region" description="Helical" evidence="1">
    <location>
        <begin position="53"/>
        <end position="73"/>
    </location>
</feature>
<dbReference type="OrthoDB" id="10179803at2759"/>
<protein>
    <submittedName>
        <fullName evidence="3">Uncharacterized protein</fullName>
    </submittedName>
</protein>
<keyword evidence="1" id="KW-0812">Transmembrane</keyword>
<organism evidence="3 4">
    <name type="scientific">Adineta steineri</name>
    <dbReference type="NCBI Taxonomy" id="433720"/>
    <lineage>
        <taxon>Eukaryota</taxon>
        <taxon>Metazoa</taxon>
        <taxon>Spiralia</taxon>
        <taxon>Gnathifera</taxon>
        <taxon>Rotifera</taxon>
        <taxon>Eurotatoria</taxon>
        <taxon>Bdelloidea</taxon>
        <taxon>Adinetida</taxon>
        <taxon>Adinetidae</taxon>
        <taxon>Adineta</taxon>
    </lineage>
</organism>
<gene>
    <name evidence="3" type="ORF">OKA104_LOCUS42084</name>
    <name evidence="2" type="ORF">VCS650_LOCUS41376</name>
</gene>
<evidence type="ECO:0000313" key="2">
    <source>
        <dbReference type="EMBL" id="CAF1484833.1"/>
    </source>
</evidence>
<evidence type="ECO:0000313" key="3">
    <source>
        <dbReference type="EMBL" id="CAF4221823.1"/>
    </source>
</evidence>
<sequence>MKQAVTWRHCRKMTLQLVLVSAAYNICDLPSIIVSIIHLSGYPDFASYIWSPYLTRLTFVPSIIVPFAILLTLPGLKQKLWALCIWKRNRRDIVPRAIMN</sequence>
<dbReference type="EMBL" id="CAJOAY010010449">
    <property type="protein sequence ID" value="CAF4221823.1"/>
    <property type="molecule type" value="Genomic_DNA"/>
</dbReference>
<dbReference type="SUPFAM" id="SSF81321">
    <property type="entry name" value="Family A G protein-coupled receptor-like"/>
    <property type="match status" value="1"/>
</dbReference>
<dbReference type="Proteomes" id="UP000663891">
    <property type="component" value="Unassembled WGS sequence"/>
</dbReference>
<accession>A0A820CG64</accession>
<dbReference type="Proteomes" id="UP000663881">
    <property type="component" value="Unassembled WGS sequence"/>
</dbReference>
<keyword evidence="1" id="KW-1133">Transmembrane helix</keyword>
<evidence type="ECO:0000256" key="1">
    <source>
        <dbReference type="SAM" id="Phobius"/>
    </source>
</evidence>
<reference evidence="3" key="1">
    <citation type="submission" date="2021-02" db="EMBL/GenBank/DDBJ databases">
        <authorList>
            <person name="Nowell W R."/>
        </authorList>
    </citation>
    <scope>NUCLEOTIDE SEQUENCE</scope>
</reference>
<evidence type="ECO:0000313" key="4">
    <source>
        <dbReference type="Proteomes" id="UP000663881"/>
    </source>
</evidence>
<proteinExistence type="predicted"/>
<dbReference type="Gene3D" id="1.20.1070.10">
    <property type="entry name" value="Rhodopsin 7-helix transmembrane proteins"/>
    <property type="match status" value="1"/>
</dbReference>
<dbReference type="EMBL" id="CAJNON010001774">
    <property type="protein sequence ID" value="CAF1484833.1"/>
    <property type="molecule type" value="Genomic_DNA"/>
</dbReference>